<protein>
    <recommendedName>
        <fullName evidence="3">Transglutaminase-like superfamily protein</fullName>
    </recommendedName>
</protein>
<evidence type="ECO:0000313" key="2">
    <source>
        <dbReference type="Proteomes" id="UP001236258"/>
    </source>
</evidence>
<accession>A0ABT9GL11</accession>
<dbReference type="Proteomes" id="UP001236258">
    <property type="component" value="Unassembled WGS sequence"/>
</dbReference>
<evidence type="ECO:0008006" key="3">
    <source>
        <dbReference type="Google" id="ProtNLM"/>
    </source>
</evidence>
<reference evidence="1 2" key="1">
    <citation type="submission" date="2023-08" db="EMBL/GenBank/DDBJ databases">
        <authorList>
            <person name="Joshi A."/>
            <person name="Thite S."/>
        </authorList>
    </citation>
    <scope>NUCLEOTIDE SEQUENCE [LARGE SCALE GENOMIC DNA]</scope>
    <source>
        <strain evidence="1 2">1E1</strain>
    </source>
</reference>
<gene>
    <name evidence="1" type="ORF">Q3O59_01215</name>
</gene>
<dbReference type="RefSeq" id="WP_305943867.1">
    <property type="nucleotide sequence ID" value="NZ_JAUZVY010000001.1"/>
</dbReference>
<organism evidence="1 2">
    <name type="scientific">Alkalimonas delamerensis</name>
    <dbReference type="NCBI Taxonomy" id="265981"/>
    <lineage>
        <taxon>Bacteria</taxon>
        <taxon>Pseudomonadati</taxon>
        <taxon>Pseudomonadota</taxon>
        <taxon>Gammaproteobacteria</taxon>
        <taxon>Alkalimonas</taxon>
    </lineage>
</organism>
<name>A0ABT9GL11_9GAMM</name>
<proteinExistence type="predicted"/>
<keyword evidence="2" id="KW-1185">Reference proteome</keyword>
<dbReference type="EMBL" id="JAUZVY010000001">
    <property type="protein sequence ID" value="MDP4527648.1"/>
    <property type="molecule type" value="Genomic_DNA"/>
</dbReference>
<evidence type="ECO:0000313" key="1">
    <source>
        <dbReference type="EMBL" id="MDP4527648.1"/>
    </source>
</evidence>
<sequence length="327" mass="37130">MLSPLPLTTTPMPAQHHLTVILLLVGCLTAWSVAANNLQLQRSSVDNELRFHYHWQQQGQPVEFSFQLPKQSMQQHLRTYRRYSPALANTYMRQALQRALAQQTTSGFEIRLPSSGFPLPVTVEGTDTSEARALQHALTQQMLEARQRYLSSIYHTEQRLQPGRQVIMVDHPRIVQESLQDLLPVASALQQKFPYTTSRELSQFLLDWLQRIPYQRQDDRSQSSGSGYLPPLQVIQQHRGDCDSKVVLMAALLRLLLPDLELAIVYLPEHAVLAIAMSATPEDQQVQLQGRRFVLADPTGPAFLSVGQVAARYQLYLQPGTVNYRLL</sequence>
<comment type="caution">
    <text evidence="1">The sequence shown here is derived from an EMBL/GenBank/DDBJ whole genome shotgun (WGS) entry which is preliminary data.</text>
</comment>